<organism evidence="10 11">
    <name type="scientific">Aureobasidium pullulans</name>
    <name type="common">Black yeast</name>
    <name type="synonym">Pullularia pullulans</name>
    <dbReference type="NCBI Taxonomy" id="5580"/>
    <lineage>
        <taxon>Eukaryota</taxon>
        <taxon>Fungi</taxon>
        <taxon>Dikarya</taxon>
        <taxon>Ascomycota</taxon>
        <taxon>Pezizomycotina</taxon>
        <taxon>Dothideomycetes</taxon>
        <taxon>Dothideomycetidae</taxon>
        <taxon>Dothideales</taxon>
        <taxon>Saccotheciaceae</taxon>
        <taxon>Aureobasidium</taxon>
    </lineage>
</organism>
<evidence type="ECO:0000256" key="6">
    <source>
        <dbReference type="ARBA" id="ARBA00022837"/>
    </source>
</evidence>
<dbReference type="PANTHER" id="PTHR33938:SF13">
    <property type="entry name" value="CARBOXYLIC ESTER HYDROLASE"/>
    <property type="match status" value="1"/>
</dbReference>
<keyword evidence="3" id="KW-0479">Metal-binding</keyword>
<dbReference type="EMBL" id="QZBN01000087">
    <property type="protein sequence ID" value="THZ51450.1"/>
    <property type="molecule type" value="Genomic_DNA"/>
</dbReference>
<accession>A0A4S9VHP2</accession>
<evidence type="ECO:0000313" key="10">
    <source>
        <dbReference type="EMBL" id="THZ51450.1"/>
    </source>
</evidence>
<dbReference type="Proteomes" id="UP000310374">
    <property type="component" value="Unassembled WGS sequence"/>
</dbReference>
<dbReference type="Pfam" id="PF07519">
    <property type="entry name" value="Tannase"/>
    <property type="match status" value="1"/>
</dbReference>
<gene>
    <name evidence="10" type="ORF">D6C90_01784</name>
    <name evidence="9" type="ORF">D6D12_08041</name>
</gene>
<dbReference type="Proteomes" id="UP000310121">
    <property type="component" value="Unassembled WGS sequence"/>
</dbReference>
<comment type="caution">
    <text evidence="10">The sequence shown here is derived from an EMBL/GenBank/DDBJ whole genome shotgun (WGS) entry which is preliminary data.</text>
</comment>
<dbReference type="EC" id="3.1.1.-" evidence="8"/>
<evidence type="ECO:0000256" key="5">
    <source>
        <dbReference type="ARBA" id="ARBA00022801"/>
    </source>
</evidence>
<keyword evidence="7" id="KW-1015">Disulfide bond</keyword>
<evidence type="ECO:0000256" key="2">
    <source>
        <dbReference type="ARBA" id="ARBA00022487"/>
    </source>
</evidence>
<dbReference type="InterPro" id="IPR011118">
    <property type="entry name" value="Tannase/feruloyl_esterase"/>
</dbReference>
<dbReference type="AlphaFoldDB" id="A0A4S9VHP2"/>
<evidence type="ECO:0000256" key="4">
    <source>
        <dbReference type="ARBA" id="ARBA00022729"/>
    </source>
</evidence>
<comment type="similarity">
    <text evidence="1 8">Belongs to the tannase family.</text>
</comment>
<evidence type="ECO:0000256" key="8">
    <source>
        <dbReference type="RuleBase" id="RU361238"/>
    </source>
</evidence>
<keyword evidence="4" id="KW-0732">Signal</keyword>
<keyword evidence="6" id="KW-0106">Calcium</keyword>
<dbReference type="GO" id="GO:0046872">
    <property type="term" value="F:metal ion binding"/>
    <property type="evidence" value="ECO:0007669"/>
    <property type="project" value="UniProtKB-KW"/>
</dbReference>
<dbReference type="InterPro" id="IPR029058">
    <property type="entry name" value="AB_hydrolase_fold"/>
</dbReference>
<dbReference type="EMBL" id="QZAT01000135">
    <property type="protein sequence ID" value="THX23909.1"/>
    <property type="molecule type" value="Genomic_DNA"/>
</dbReference>
<name>A0A4S9VHP2_AURPU</name>
<reference evidence="11 12" key="1">
    <citation type="submission" date="2018-10" db="EMBL/GenBank/DDBJ databases">
        <title>Fifty Aureobasidium pullulans genomes reveal a recombining polyextremotolerant generalist.</title>
        <authorList>
            <person name="Gostincar C."/>
            <person name="Turk M."/>
            <person name="Zajc J."/>
            <person name="Gunde-Cimerman N."/>
        </authorList>
    </citation>
    <scope>NUCLEOTIDE SEQUENCE [LARGE SCALE GENOMIC DNA]</scope>
    <source>
        <strain evidence="9 12">EXF-10081</strain>
        <strain evidence="10 11">EXF-3844</strain>
    </source>
</reference>
<dbReference type="SUPFAM" id="SSF53474">
    <property type="entry name" value="alpha/beta-Hydrolases"/>
    <property type="match status" value="1"/>
</dbReference>
<dbReference type="GO" id="GO:0030600">
    <property type="term" value="F:feruloyl esterase activity"/>
    <property type="evidence" value="ECO:0007669"/>
    <property type="project" value="UniProtKB-ARBA"/>
</dbReference>
<keyword evidence="5 8" id="KW-0378">Hydrolase</keyword>
<protein>
    <recommendedName>
        <fullName evidence="8">Carboxylic ester hydrolase</fullName>
        <ecNumber evidence="8">3.1.1.-</ecNumber>
    </recommendedName>
</protein>
<dbReference type="PANTHER" id="PTHR33938">
    <property type="entry name" value="FERULOYL ESTERASE B-RELATED"/>
    <property type="match status" value="1"/>
</dbReference>
<proteinExistence type="inferred from homology"/>
<evidence type="ECO:0000313" key="9">
    <source>
        <dbReference type="EMBL" id="THX23909.1"/>
    </source>
</evidence>
<evidence type="ECO:0000256" key="7">
    <source>
        <dbReference type="ARBA" id="ARBA00023157"/>
    </source>
</evidence>
<evidence type="ECO:0000256" key="1">
    <source>
        <dbReference type="ARBA" id="ARBA00006249"/>
    </source>
</evidence>
<evidence type="ECO:0000256" key="3">
    <source>
        <dbReference type="ARBA" id="ARBA00022723"/>
    </source>
</evidence>
<evidence type="ECO:0000313" key="12">
    <source>
        <dbReference type="Proteomes" id="UP000310374"/>
    </source>
</evidence>
<sequence>MAYNSTSLCVAAKLAVPVIYGAEILSLTATPVTNFTTSVPRDYNFNHGPFEVENVDYCNITVSYTHPGQNDIVTLEAWLPSEWNGRLQNVGGGGLVAGRYALSTLQMQAAIGEGYATSTTDAGQQGLPAPEWGMVSAGNVNLYLFQNMMTTSLNEQAIISKSLVDSFYGRNASYAYFSGCSQAGRQGLMLAQRYPDAYDGIASSAPAINWGQFMAAGVWPQLIMNMIGEYPAPCELQEISRAVIAACDGLDGVVDGLVSDFAACQFDPFTLVNTSFDCDGSEKHISEAAAIVSNETWTGPRSTNGAWQYYGQNPGTNITGDIAQSTAVTSCAKNGTCAGLPNSIFSEWVSVFVERNPDMDFHNLKSHSDWDRIFYSSVLQYAGVSGNDTNLAPYFNRGGKILGYHGTVDPLIPIYGTLSYYDAVTSDIPDVHDHYRMFEAPGVGHCFGGPGGVPETTFDALRAWVEHGTVPETLPVKFVDTNGTVNNRFLCAYPLKVRYNGKGDPTVEGSYSCSMRDDVLFGPGQLLNVQRERLRSRALGGLNATSIKLLSPGRVGVTPIKRHNAFWASLLVHRERSIHTLSLDRGMLIRFPSVTMWQDLPKAQDQSSLYVVRCIASDISADPMLQTMVNKICADGSLERKLILGPTNFVA</sequence>
<keyword evidence="2" id="KW-0719">Serine esterase</keyword>
<evidence type="ECO:0000313" key="11">
    <source>
        <dbReference type="Proteomes" id="UP000310121"/>
    </source>
</evidence>